<dbReference type="SUPFAM" id="SSF53474">
    <property type="entry name" value="alpha/beta-Hydrolases"/>
    <property type="match status" value="1"/>
</dbReference>
<dbReference type="EMBL" id="JAFBEC010000024">
    <property type="protein sequence ID" value="MBM7635088.1"/>
    <property type="molecule type" value="Genomic_DNA"/>
</dbReference>
<gene>
    <name evidence="3" type="ORF">JOD17_004231</name>
</gene>
<feature type="domain" description="Peptidase S9 prolyl oligopeptidase catalytic" evidence="2">
    <location>
        <begin position="388"/>
        <end position="589"/>
    </location>
</feature>
<protein>
    <submittedName>
        <fullName evidence="3">Dipeptidyl aminopeptidase/acylaminoacyl peptidase</fullName>
    </submittedName>
</protein>
<dbReference type="InterPro" id="IPR029058">
    <property type="entry name" value="AB_hydrolase_fold"/>
</dbReference>
<comment type="caution">
    <text evidence="3">The sequence shown here is derived from an EMBL/GenBank/DDBJ whole genome shotgun (WGS) entry which is preliminary data.</text>
</comment>
<organism evidence="3 4">
    <name type="scientific">Geomicrobium sediminis</name>
    <dbReference type="NCBI Taxonomy" id="1347788"/>
    <lineage>
        <taxon>Bacteria</taxon>
        <taxon>Bacillati</taxon>
        <taxon>Bacillota</taxon>
        <taxon>Bacilli</taxon>
        <taxon>Bacillales</taxon>
        <taxon>Geomicrobium</taxon>
    </lineage>
</organism>
<keyword evidence="3" id="KW-0645">Protease</keyword>
<evidence type="ECO:0000313" key="3">
    <source>
        <dbReference type="EMBL" id="MBM7635088.1"/>
    </source>
</evidence>
<dbReference type="RefSeq" id="WP_204699812.1">
    <property type="nucleotide sequence ID" value="NZ_JAFBEC010000024.1"/>
</dbReference>
<dbReference type="PRINTS" id="PR00862">
    <property type="entry name" value="PROLIGOPTASE"/>
</dbReference>
<dbReference type="Gene3D" id="3.40.50.1820">
    <property type="entry name" value="alpha/beta hydrolase"/>
    <property type="match status" value="1"/>
</dbReference>
<dbReference type="Gene3D" id="2.120.10.30">
    <property type="entry name" value="TolB, C-terminal domain"/>
    <property type="match status" value="2"/>
</dbReference>
<keyword evidence="3" id="KW-0031">Aminopeptidase</keyword>
<dbReference type="InterPro" id="IPR002470">
    <property type="entry name" value="Peptidase_S9A"/>
</dbReference>
<dbReference type="PANTHER" id="PTHR42776:SF27">
    <property type="entry name" value="DIPEPTIDYL PEPTIDASE FAMILY MEMBER 6"/>
    <property type="match status" value="1"/>
</dbReference>
<dbReference type="SUPFAM" id="SSF82171">
    <property type="entry name" value="DPP6 N-terminal domain-like"/>
    <property type="match status" value="1"/>
</dbReference>
<reference evidence="3 4" key="1">
    <citation type="submission" date="2021-01" db="EMBL/GenBank/DDBJ databases">
        <title>Genomic Encyclopedia of Type Strains, Phase IV (KMG-IV): sequencing the most valuable type-strain genomes for metagenomic binning, comparative biology and taxonomic classification.</title>
        <authorList>
            <person name="Goeker M."/>
        </authorList>
    </citation>
    <scope>NUCLEOTIDE SEQUENCE [LARGE SCALE GENOMIC DNA]</scope>
    <source>
        <strain evidence="3 4">DSM 25540</strain>
    </source>
</reference>
<dbReference type="GO" id="GO:0004177">
    <property type="term" value="F:aminopeptidase activity"/>
    <property type="evidence" value="ECO:0007669"/>
    <property type="project" value="UniProtKB-KW"/>
</dbReference>
<dbReference type="InterPro" id="IPR001375">
    <property type="entry name" value="Peptidase_S9_cat"/>
</dbReference>
<name>A0ABS2PI27_9BACL</name>
<proteinExistence type="predicted"/>
<evidence type="ECO:0000259" key="2">
    <source>
        <dbReference type="Pfam" id="PF00326"/>
    </source>
</evidence>
<accession>A0ABS2PI27</accession>
<dbReference type="Pfam" id="PF00326">
    <property type="entry name" value="Peptidase_S9"/>
    <property type="match status" value="1"/>
</dbReference>
<keyword evidence="4" id="KW-1185">Reference proteome</keyword>
<dbReference type="InterPro" id="IPR011042">
    <property type="entry name" value="6-blade_b-propeller_TolB-like"/>
</dbReference>
<dbReference type="Proteomes" id="UP000741863">
    <property type="component" value="Unassembled WGS sequence"/>
</dbReference>
<dbReference type="PANTHER" id="PTHR42776">
    <property type="entry name" value="SERINE PEPTIDASE S9 FAMILY MEMBER"/>
    <property type="match status" value="1"/>
</dbReference>
<evidence type="ECO:0000256" key="1">
    <source>
        <dbReference type="ARBA" id="ARBA00022801"/>
    </source>
</evidence>
<keyword evidence="1" id="KW-0378">Hydrolase</keyword>
<sequence>MVATESILNYLQVSKVQNPVYQSNHLFYISDETDLPQIWKYDEEANDSSQWLETNDRIQFFKKVSRSESFILGMDVEGNERQQLYYVDEDKRIERLTKQDDALYVFGGSSPDGKAIAYASNERNAYYYDLYTMDLQSKVATRVFEGDGTYRVLGWHPSNEKLVVQEVFTNLYNNVGLLDLHTGEVDWWFEDEAISSYDTPIFSQTGEDLYLLTNHQHEFITVAKFNLHSKQLTFMIEEDWDIENLVVDEKKEWFAYTVNEGGIDRGKVYHLATGETRSFDLGIGTISGMSWSSDSKTIAIVFNGPTRTSDLYKWSIEDGELERLYCTSVDPNFEKSLVEPEIYTIESFDGLRVPSFLYKPKELTEDAPLVFWVHGGPEGQTKAEYHPVIQSLTALGYVVCAPNVRGSKGYGKTYIHLDDVRKRMDSVQDLIEIANALKKESLVDESKVAVIGRSYGGFMVLAAITHYPDVFTGAIDLVGISSFRTFLENTGPWRRKLRESEYGTIEEDGVFFDEIDPIHHTEKITAPLLVSHGANDPRVPIGETEQMITELRARNHPVEYIRFEDEGHGIVKIQNQVTAYTAMAEFLEKLYR</sequence>
<evidence type="ECO:0000313" key="4">
    <source>
        <dbReference type="Proteomes" id="UP000741863"/>
    </source>
</evidence>